<gene>
    <name evidence="2" type="ORF">LCGC14_0554340</name>
</gene>
<evidence type="ECO:0000313" key="2">
    <source>
        <dbReference type="EMBL" id="KKN58214.1"/>
    </source>
</evidence>
<comment type="caution">
    <text evidence="2">The sequence shown here is derived from an EMBL/GenBank/DDBJ whole genome shotgun (WGS) entry which is preliminary data.</text>
</comment>
<proteinExistence type="predicted"/>
<accession>A0A0F9RTY5</accession>
<evidence type="ECO:0000256" key="1">
    <source>
        <dbReference type="SAM" id="MobiDB-lite"/>
    </source>
</evidence>
<name>A0A0F9RTY5_9ZZZZ</name>
<protein>
    <submittedName>
        <fullName evidence="2">Uncharacterized protein</fullName>
    </submittedName>
</protein>
<reference evidence="2" key="1">
    <citation type="journal article" date="2015" name="Nature">
        <title>Complex archaea that bridge the gap between prokaryotes and eukaryotes.</title>
        <authorList>
            <person name="Spang A."/>
            <person name="Saw J.H."/>
            <person name="Jorgensen S.L."/>
            <person name="Zaremba-Niedzwiedzka K."/>
            <person name="Martijn J."/>
            <person name="Lind A.E."/>
            <person name="van Eijk R."/>
            <person name="Schleper C."/>
            <person name="Guy L."/>
            <person name="Ettema T.J."/>
        </authorList>
    </citation>
    <scope>NUCLEOTIDE SEQUENCE</scope>
</reference>
<dbReference type="EMBL" id="LAZR01000771">
    <property type="protein sequence ID" value="KKN58214.1"/>
    <property type="molecule type" value="Genomic_DNA"/>
</dbReference>
<dbReference type="AlphaFoldDB" id="A0A0F9RTY5"/>
<sequence>MPTSKRIKKQPPGNVTTEQNAAQLLQAERTDPTRVTRTRAGLIGEKGKPTPEAFDDLNATNPDAGKRREPRQLVAARKRLAAKNKLRAKITASEALIEKIDTQTDQTKTAPRGATAITSQELQAEIDRIRGTQQDEEKLVITLREMQATRLRGDIDQSFVSLISDSEVDNEDIAPIIQQVQDGADQEVIDASLNSLRIEDNILTKFDTMTYNFRLFMTGELATSNTLSNEDIVVIAETGSTGFNITDVDIKTIISPSLLTRNSYATNLKISIIEPHGNSLLDRMKNAADSLEVVDHKDVPLWFSISFKGYTQGENNGQNSHEGGIPTGELSEETRIWQIKLRRIEAEINKGGTEYIITAVPLNEQGLGDAARRLETDIKIDAFDLGEFFKNLSNELNNNENYSTQNKKARDDTERVRKYAFSLPRGDELNFAKNNNVPQINDMSTWEIRGENIADNKRTESFFSEDGKRKWRITFGTGTAIEAIIQEIIGTTVEGQSLALYGEKRGNTNDITPNEPREPTKPSIIFTVDPTVDITSYNGVARAYNTLNIYHIRPYLTFQPILSRKQIEDSLEERKSKERFAKQLRVTNIRKKYEYMFTGLNTEVLDYKIKFDRTWFLSLPIFQGQNRSALGMSSGFIDLSKSDLRILQTADARNDASQSLRAARTEELADVESRLTRASDAVEGFNLDQERQRLQREIQRIDITASEDAFTEVAIRARAKDLQQQALRAGARKIDTSTFGSGVIRLETDIQNIGGNINLLLESDIIISDAEVELLNEVKDRLRSKQNTKGSIFFAEDLDRLEQGVSGPDTSKNENQAHNNVATELSPTLHSSESGIEGTASKGRSFFSAVMNQIYGQKGQMRMIEMTIRGDPYWLGEPDVLKRLTISDANSRDITRSDSLILMTFAFPNGINDGGDNRGDSFEGTGLYNIDRKENGFNGVYYIRQVENKFSDGKFTQKLIGHADILTQESDVINAVINQSNLTGN</sequence>
<feature type="region of interest" description="Disordered" evidence="1">
    <location>
        <begin position="24"/>
        <end position="70"/>
    </location>
</feature>
<organism evidence="2">
    <name type="scientific">marine sediment metagenome</name>
    <dbReference type="NCBI Taxonomy" id="412755"/>
    <lineage>
        <taxon>unclassified sequences</taxon>
        <taxon>metagenomes</taxon>
        <taxon>ecological metagenomes</taxon>
    </lineage>
</organism>